<name>A0A2N8LCQ1_9STRE</name>
<dbReference type="RefSeq" id="WP_102777167.1">
    <property type="nucleotide sequence ID" value="NZ_CBCSGP010000002.1"/>
</dbReference>
<dbReference type="GO" id="GO:0010181">
    <property type="term" value="F:FMN binding"/>
    <property type="evidence" value="ECO:0007669"/>
    <property type="project" value="InterPro"/>
</dbReference>
<evidence type="ECO:0000256" key="1">
    <source>
        <dbReference type="SAM" id="MobiDB-lite"/>
    </source>
</evidence>
<dbReference type="EMBL" id="LOCM01000015">
    <property type="protein sequence ID" value="PND47943.1"/>
    <property type="molecule type" value="Genomic_DNA"/>
</dbReference>
<proteinExistence type="predicted"/>
<protein>
    <submittedName>
        <fullName evidence="3">FMN-binding protein</fullName>
    </submittedName>
</protein>
<dbReference type="Gene3D" id="3.90.1010.20">
    <property type="match status" value="1"/>
</dbReference>
<sequence>MKKIFGIGVTIVAGFAALADGFLLFSKGQVSSQANLVTSKAISSKTKSNLASSKTTDSSSAQQSATDSGSSSTAMKDGTYTGASTSTEWGDVRLQIKVAGGKISNITVLAHPDTEGQSVMINEQALPIYKEEALAAQSATIDQVSGATETYKGFTGSLQDAINKAQGISS</sequence>
<comment type="caution">
    <text evidence="3">The sequence shown here is derived from an EMBL/GenBank/DDBJ whole genome shotgun (WGS) entry which is preliminary data.</text>
</comment>
<dbReference type="Proteomes" id="UP000235963">
    <property type="component" value="Unassembled WGS sequence"/>
</dbReference>
<feature type="region of interest" description="Disordered" evidence="1">
    <location>
        <begin position="48"/>
        <end position="85"/>
    </location>
</feature>
<organism evidence="3 4">
    <name type="scientific">Streptococcus penaeicida</name>
    <dbReference type="NCBI Taxonomy" id="1765960"/>
    <lineage>
        <taxon>Bacteria</taxon>
        <taxon>Bacillati</taxon>
        <taxon>Bacillota</taxon>
        <taxon>Bacilli</taxon>
        <taxon>Lactobacillales</taxon>
        <taxon>Streptococcaceae</taxon>
        <taxon>Streptococcus</taxon>
    </lineage>
</organism>
<gene>
    <name evidence="3" type="ORF">AT575_03405</name>
</gene>
<feature type="domain" description="FMN-binding" evidence="2">
    <location>
        <begin position="87"/>
        <end position="165"/>
    </location>
</feature>
<dbReference type="InterPro" id="IPR007329">
    <property type="entry name" value="FMN-bd"/>
</dbReference>
<reference evidence="3 4" key="1">
    <citation type="submission" date="2015-12" db="EMBL/GenBank/DDBJ databases">
        <title>Streptococcus penaeicida sp. nov.</title>
        <authorList>
            <person name="Gomez-Gil B."/>
            <person name="Morales-Covarrubias M."/>
        </authorList>
    </citation>
    <scope>NUCLEOTIDE SEQUENCE [LARGE SCALE GENOMIC DNA]</scope>
    <source>
        <strain evidence="3 4">CAIM 1838</strain>
    </source>
</reference>
<accession>A0A2N8LCQ1</accession>
<evidence type="ECO:0000313" key="3">
    <source>
        <dbReference type="EMBL" id="PND47943.1"/>
    </source>
</evidence>
<dbReference type="SMART" id="SM00900">
    <property type="entry name" value="FMN_bind"/>
    <property type="match status" value="1"/>
</dbReference>
<dbReference type="AlphaFoldDB" id="A0A2N8LCQ1"/>
<evidence type="ECO:0000259" key="2">
    <source>
        <dbReference type="SMART" id="SM00900"/>
    </source>
</evidence>
<dbReference type="OrthoDB" id="8099475at2"/>
<feature type="compositionally biased region" description="Low complexity" evidence="1">
    <location>
        <begin position="51"/>
        <end position="74"/>
    </location>
</feature>
<dbReference type="GO" id="GO:0016020">
    <property type="term" value="C:membrane"/>
    <property type="evidence" value="ECO:0007669"/>
    <property type="project" value="InterPro"/>
</dbReference>
<keyword evidence="4" id="KW-1185">Reference proteome</keyword>
<evidence type="ECO:0000313" key="4">
    <source>
        <dbReference type="Proteomes" id="UP000235963"/>
    </source>
</evidence>
<dbReference type="Pfam" id="PF04205">
    <property type="entry name" value="FMN_bind"/>
    <property type="match status" value="1"/>
</dbReference>